<keyword evidence="14" id="KW-1185">Reference proteome</keyword>
<comment type="catalytic activity">
    <reaction evidence="9 10">
        <text>D-glycero-beta-D-manno-heptose 1-phosphate + ATP + H(+) = ADP-D-glycero-beta-D-manno-heptose + diphosphate</text>
        <dbReference type="Rhea" id="RHEA:27465"/>
        <dbReference type="ChEBI" id="CHEBI:15378"/>
        <dbReference type="ChEBI" id="CHEBI:30616"/>
        <dbReference type="ChEBI" id="CHEBI:33019"/>
        <dbReference type="ChEBI" id="CHEBI:59967"/>
        <dbReference type="ChEBI" id="CHEBI:61593"/>
        <dbReference type="EC" id="2.7.7.70"/>
    </reaction>
</comment>
<dbReference type="Gene3D" id="3.40.50.620">
    <property type="entry name" value="HUPs"/>
    <property type="match status" value="1"/>
</dbReference>
<dbReference type="GO" id="GO:0016779">
    <property type="term" value="F:nucleotidyltransferase activity"/>
    <property type="evidence" value="ECO:0007669"/>
    <property type="project" value="UniProtKB-KW"/>
</dbReference>
<feature type="domain" description="Cytidyltransferase-like" evidence="12">
    <location>
        <begin position="366"/>
        <end position="461"/>
    </location>
</feature>
<dbReference type="InterPro" id="IPR023030">
    <property type="entry name" value="Bifunc_HldE"/>
</dbReference>
<keyword evidence="6 10" id="KW-0067">ATP-binding</keyword>
<keyword evidence="7 10" id="KW-0511">Multifunctional enzyme</keyword>
<comment type="pathway">
    <text evidence="1">Bacterial outer membrane biogenesis; LPS core biosynthesis.</text>
</comment>
<feature type="domain" description="Carbohydrate kinase PfkB" evidence="11">
    <location>
        <begin position="30"/>
        <end position="330"/>
    </location>
</feature>
<evidence type="ECO:0000256" key="6">
    <source>
        <dbReference type="ARBA" id="ARBA00022840"/>
    </source>
</evidence>
<protein>
    <recommendedName>
        <fullName evidence="10">Bifunctional protein HldE</fullName>
    </recommendedName>
    <domain>
        <recommendedName>
            <fullName evidence="10">D-beta-D-heptose 7-phosphate kinase</fullName>
            <ecNumber evidence="10">2.7.1.167</ecNumber>
        </recommendedName>
        <alternativeName>
            <fullName evidence="10">D-beta-D-heptose 7-phosphotransferase</fullName>
        </alternativeName>
        <alternativeName>
            <fullName evidence="10">D-glycero-beta-D-manno-heptose-7-phosphate kinase</fullName>
        </alternativeName>
    </domain>
    <domain>
        <recommendedName>
            <fullName evidence="10">D-beta-D-heptose 1-phosphate adenylyltransferase</fullName>
            <ecNumber evidence="10">2.7.7.70</ecNumber>
        </recommendedName>
        <alternativeName>
            <fullName evidence="10">D-glycero-beta-D-manno-heptose 1-phosphate adenylyltransferase</fullName>
        </alternativeName>
    </domain>
</protein>
<comment type="pathway">
    <text evidence="10">Nucleotide-sugar biosynthesis; ADP-L-glycero-beta-D-manno-heptose biosynthesis; ADP-L-glycero-beta-D-manno-heptose from D-glycero-beta-D-manno-heptose 7-phosphate: step 1/4.</text>
</comment>
<dbReference type="NCBIfam" id="TIGR02199">
    <property type="entry name" value="rfaE_dom_II"/>
    <property type="match status" value="1"/>
</dbReference>
<name>A0ABY7GS65_9BACT</name>
<comment type="pathway">
    <text evidence="10">Nucleotide-sugar biosynthesis; ADP-L-glycero-beta-D-manno-heptose biosynthesis; ADP-L-glycero-beta-D-manno-heptose from D-glycero-beta-D-manno-heptose 7-phosphate: step 3/4.</text>
</comment>
<dbReference type="Gene3D" id="3.40.1190.20">
    <property type="match status" value="1"/>
</dbReference>
<reference evidence="13" key="1">
    <citation type="submission" date="2022-11" db="EMBL/GenBank/DDBJ databases">
        <title>Minimal conservation of predation-associated metabolite biosynthetic gene clusters underscores biosynthetic potential of Myxococcota including descriptions for ten novel species: Archangium lansinium sp. nov., Myxococcus landrumus sp. nov., Nannocystis bai.</title>
        <authorList>
            <person name="Ahearne A."/>
            <person name="Stevens C."/>
            <person name="Dowd S."/>
        </authorList>
    </citation>
    <scope>NUCLEOTIDE SEQUENCE</scope>
    <source>
        <strain evidence="13">Fl3</strain>
    </source>
</reference>
<dbReference type="Proteomes" id="UP001164459">
    <property type="component" value="Chromosome"/>
</dbReference>
<dbReference type="PROSITE" id="PS00583">
    <property type="entry name" value="PFKB_KINASES_1"/>
    <property type="match status" value="1"/>
</dbReference>
<evidence type="ECO:0000313" key="14">
    <source>
        <dbReference type="Proteomes" id="UP001164459"/>
    </source>
</evidence>
<accession>A0ABY7GS65</accession>
<dbReference type="RefSeq" id="WP_269032090.1">
    <property type="nucleotide sequence ID" value="NZ_CP114040.1"/>
</dbReference>
<comment type="function">
    <text evidence="10">Catalyzes the phosphorylation of D-glycero-D-manno-heptose 7-phosphate at the C-1 position to selectively form D-glycero-beta-D-manno-heptose-1,7-bisphosphate.</text>
</comment>
<evidence type="ECO:0000256" key="9">
    <source>
        <dbReference type="ARBA" id="ARBA00047428"/>
    </source>
</evidence>
<feature type="region of interest" description="Ribokinase" evidence="10">
    <location>
        <begin position="1"/>
        <end position="343"/>
    </location>
</feature>
<gene>
    <name evidence="13" type="primary">rfaE2</name>
    <name evidence="10" type="synonym">hldE</name>
    <name evidence="13" type="ORF">O0S08_26610</name>
</gene>
<dbReference type="PANTHER" id="PTHR46969">
    <property type="entry name" value="BIFUNCTIONAL PROTEIN HLDE"/>
    <property type="match status" value="1"/>
</dbReference>
<organism evidence="13 14">
    <name type="scientific">Nannocystis punicea</name>
    <dbReference type="NCBI Taxonomy" id="2995304"/>
    <lineage>
        <taxon>Bacteria</taxon>
        <taxon>Pseudomonadati</taxon>
        <taxon>Myxococcota</taxon>
        <taxon>Polyangia</taxon>
        <taxon>Nannocystales</taxon>
        <taxon>Nannocystaceae</taxon>
        <taxon>Nannocystis</taxon>
    </lineage>
</organism>
<comment type="function">
    <text evidence="10">Catalyzes the ADP transfer from ATP to D-glycero-beta-D-manno-heptose 1-phosphate, yielding ADP-D-glycero-beta-D-manno-heptose.</text>
</comment>
<evidence type="ECO:0000259" key="12">
    <source>
        <dbReference type="Pfam" id="PF01467"/>
    </source>
</evidence>
<dbReference type="InterPro" id="IPR014729">
    <property type="entry name" value="Rossmann-like_a/b/a_fold"/>
</dbReference>
<evidence type="ECO:0000256" key="7">
    <source>
        <dbReference type="ARBA" id="ARBA00023268"/>
    </source>
</evidence>
<dbReference type="SUPFAM" id="SSF52374">
    <property type="entry name" value="Nucleotidylyl transferase"/>
    <property type="match status" value="1"/>
</dbReference>
<evidence type="ECO:0000256" key="10">
    <source>
        <dbReference type="HAMAP-Rule" id="MF_01603"/>
    </source>
</evidence>
<dbReference type="NCBIfam" id="TIGR00125">
    <property type="entry name" value="cyt_tran_rel"/>
    <property type="match status" value="1"/>
</dbReference>
<feature type="active site" evidence="10">
    <location>
        <position position="290"/>
    </location>
</feature>
<keyword evidence="4 10" id="KW-0547">Nucleotide-binding</keyword>
<evidence type="ECO:0000256" key="2">
    <source>
        <dbReference type="ARBA" id="ARBA00022679"/>
    </source>
</evidence>
<evidence type="ECO:0000259" key="11">
    <source>
        <dbReference type="Pfam" id="PF00294"/>
    </source>
</evidence>
<dbReference type="Pfam" id="PF00294">
    <property type="entry name" value="PfkB"/>
    <property type="match status" value="1"/>
</dbReference>
<dbReference type="Pfam" id="PF01467">
    <property type="entry name" value="CTP_transf_like"/>
    <property type="match status" value="1"/>
</dbReference>
<comment type="similarity">
    <text evidence="10">In the C-terminal section; belongs to the cytidylyltransferase family.</text>
</comment>
<dbReference type="InterPro" id="IPR011914">
    <property type="entry name" value="RfaE_dom_II"/>
</dbReference>
<proteinExistence type="inferred from homology"/>
<sequence>MSRITPRPGATAMTHVLLPVLDAFAGLRTLVIGEAMLDAYLDGHSERLCREAPVPVVDIDARRDVPGGGANTAVNVAALGARVTLLSVVGADDDADRLARSLAALGVPDDGLVRAGSRRTLVKQRVLAGGQILLRLDAGSRDGLDPACESRLRERLRAAWREVDAVIVSDYGYGVLTEGVLDEIAALQAAHERVLVADAKDLRRLARARPTAVKPNYAEAARLLGLTGGHGDGRVDQIAGHEAELLQTTGARVAAVTLDSAGALVFETGQPAYRTYARPTSDANATGAGDTFVSALALALAAGAPTHACADLAQGAATLVVARDGTTACTAAELRAHLASQDKLLSDDDLAVVADCLHRAGKRLVFTNGCFDILHRGHITCLSRAKALGDVLIVGLNADASVRRLKGATRPINRAADRAQVLAALSCVDHIVEFAEDTPVRLIELARPDVYVKGGDYSLDNLPEAPLVTSLGGEVWFLPYLDDFSTTGILARIGAGGGHG</sequence>
<evidence type="ECO:0000256" key="1">
    <source>
        <dbReference type="ARBA" id="ARBA00004713"/>
    </source>
</evidence>
<evidence type="ECO:0000256" key="8">
    <source>
        <dbReference type="ARBA" id="ARBA00023277"/>
    </source>
</evidence>
<feature type="binding site" evidence="10">
    <location>
        <begin position="216"/>
        <end position="219"/>
    </location>
    <ligand>
        <name>ATP</name>
        <dbReference type="ChEBI" id="CHEBI:30616"/>
    </ligand>
</feature>
<evidence type="ECO:0000256" key="5">
    <source>
        <dbReference type="ARBA" id="ARBA00022777"/>
    </source>
</evidence>
<dbReference type="HAMAP" id="MF_01603">
    <property type="entry name" value="HldE"/>
    <property type="match status" value="1"/>
</dbReference>
<evidence type="ECO:0000256" key="3">
    <source>
        <dbReference type="ARBA" id="ARBA00022695"/>
    </source>
</evidence>
<evidence type="ECO:0000313" key="13">
    <source>
        <dbReference type="EMBL" id="WAS89780.1"/>
    </source>
</evidence>
<feature type="region of interest" description="Cytidylyltransferase" evidence="10">
    <location>
        <begin position="366"/>
        <end position="500"/>
    </location>
</feature>
<keyword evidence="8 10" id="KW-0119">Carbohydrate metabolism</keyword>
<keyword evidence="3 10" id="KW-0548">Nucleotidyltransferase</keyword>
<dbReference type="EMBL" id="CP114040">
    <property type="protein sequence ID" value="WAS89780.1"/>
    <property type="molecule type" value="Genomic_DNA"/>
</dbReference>
<comment type="catalytic activity">
    <reaction evidence="10">
        <text>D-glycero-beta-D-manno-heptose 7-phosphate + ATP = D-glycero-beta-D-manno-heptose 1,7-bisphosphate + ADP + H(+)</text>
        <dbReference type="Rhea" id="RHEA:27473"/>
        <dbReference type="ChEBI" id="CHEBI:15378"/>
        <dbReference type="ChEBI" id="CHEBI:30616"/>
        <dbReference type="ChEBI" id="CHEBI:60204"/>
        <dbReference type="ChEBI" id="CHEBI:60208"/>
        <dbReference type="ChEBI" id="CHEBI:456216"/>
        <dbReference type="EC" id="2.7.1.167"/>
    </reaction>
</comment>
<dbReference type="EC" id="2.7.1.167" evidence="10"/>
<evidence type="ECO:0000256" key="4">
    <source>
        <dbReference type="ARBA" id="ARBA00022741"/>
    </source>
</evidence>
<dbReference type="PANTHER" id="PTHR46969:SF1">
    <property type="entry name" value="BIFUNCTIONAL PROTEIN HLDE"/>
    <property type="match status" value="1"/>
</dbReference>
<dbReference type="InterPro" id="IPR011611">
    <property type="entry name" value="PfkB_dom"/>
</dbReference>
<comment type="subunit">
    <text evidence="10">Homodimer.</text>
</comment>
<dbReference type="EC" id="2.7.7.70" evidence="10"/>
<keyword evidence="2 10" id="KW-0808">Transferase</keyword>
<dbReference type="SUPFAM" id="SSF53613">
    <property type="entry name" value="Ribokinase-like"/>
    <property type="match status" value="1"/>
</dbReference>
<comment type="similarity">
    <text evidence="10">In the N-terminal section; belongs to the carbohydrate kinase PfkB family.</text>
</comment>
<dbReference type="InterPro" id="IPR004821">
    <property type="entry name" value="Cyt_trans-like"/>
</dbReference>
<dbReference type="InterPro" id="IPR029056">
    <property type="entry name" value="Ribokinase-like"/>
</dbReference>
<keyword evidence="5 10" id="KW-0418">Kinase</keyword>
<dbReference type="InterPro" id="IPR002173">
    <property type="entry name" value="Carboh/pur_kinase_PfkB_CS"/>
</dbReference>